<reference evidence="3 4" key="1">
    <citation type="submission" date="2016-09" db="EMBL/GenBank/DDBJ databases">
        <authorList>
            <person name="Capua I."/>
            <person name="De Benedictis P."/>
            <person name="Joannis T."/>
            <person name="Lombin L.H."/>
            <person name="Cattoli G."/>
        </authorList>
    </citation>
    <scope>NUCLEOTIDE SEQUENCE [LARGE SCALE GENOMIC DNA]</scope>
    <source>
        <strain evidence="3 4">ANC 4671</strain>
    </source>
</reference>
<evidence type="ECO:0000313" key="3">
    <source>
        <dbReference type="EMBL" id="OEY94462.1"/>
    </source>
</evidence>
<dbReference type="PROSITE" id="PS51186">
    <property type="entry name" value="GNAT"/>
    <property type="match status" value="1"/>
</dbReference>
<sequence>MEIQHKNTAQRGEFFIHNNSRQKIAELTYFWNTTHQFSIDHTWVDPSLRGQGVAKQLFDAAIAFARNSHATIIPICSYAVIMFQRDQQLGDVLAKAI</sequence>
<dbReference type="PANTHER" id="PTHR31435:SF10">
    <property type="entry name" value="BSR4717 PROTEIN"/>
    <property type="match status" value="1"/>
</dbReference>
<evidence type="ECO:0000259" key="2">
    <source>
        <dbReference type="PROSITE" id="PS51729"/>
    </source>
</evidence>
<keyword evidence="4" id="KW-1185">Reference proteome</keyword>
<dbReference type="InterPro" id="IPR045057">
    <property type="entry name" value="Gcn5-rel_NAT"/>
</dbReference>
<dbReference type="Proteomes" id="UP000185895">
    <property type="component" value="Unassembled WGS sequence"/>
</dbReference>
<keyword evidence="3" id="KW-0808">Transferase</keyword>
<dbReference type="Gene3D" id="3.40.630.30">
    <property type="match status" value="1"/>
</dbReference>
<gene>
    <name evidence="3" type="ORF">BJI46_03725</name>
</gene>
<dbReference type="RefSeq" id="WP_070070269.1">
    <property type="nucleotide sequence ID" value="NZ_MKKK01000034.1"/>
</dbReference>
<name>A0A1E7R581_9GAMM</name>
<accession>A0A1E7R581</accession>
<evidence type="ECO:0000313" key="4">
    <source>
        <dbReference type="Proteomes" id="UP000185895"/>
    </source>
</evidence>
<dbReference type="OrthoDB" id="9813275at2"/>
<evidence type="ECO:0000259" key="1">
    <source>
        <dbReference type="PROSITE" id="PS51186"/>
    </source>
</evidence>
<comment type="caution">
    <text evidence="3">The sequence shown here is derived from an EMBL/GenBank/DDBJ whole genome shotgun (WGS) entry which is preliminary data.</text>
</comment>
<dbReference type="EMBL" id="MKKK01000034">
    <property type="protein sequence ID" value="OEY94462.1"/>
    <property type="molecule type" value="Genomic_DNA"/>
</dbReference>
<dbReference type="STRING" id="1262585.BJI46_03725"/>
<dbReference type="AlphaFoldDB" id="A0A1E7R581"/>
<dbReference type="CDD" id="cd04301">
    <property type="entry name" value="NAT_SF"/>
    <property type="match status" value="1"/>
</dbReference>
<dbReference type="GO" id="GO:0016747">
    <property type="term" value="F:acyltransferase activity, transferring groups other than amino-acyl groups"/>
    <property type="evidence" value="ECO:0007669"/>
    <property type="project" value="InterPro"/>
</dbReference>
<dbReference type="InterPro" id="IPR016181">
    <property type="entry name" value="Acyl_CoA_acyltransferase"/>
</dbReference>
<proteinExistence type="predicted"/>
<dbReference type="PROSITE" id="PS51729">
    <property type="entry name" value="GNAT_YJDJ"/>
    <property type="match status" value="1"/>
</dbReference>
<dbReference type="InterPro" id="IPR031165">
    <property type="entry name" value="GNAT_YJDJ"/>
</dbReference>
<organism evidence="3 4">
    <name type="scientific">Acinetobacter qingfengensis</name>
    <dbReference type="NCBI Taxonomy" id="1262585"/>
    <lineage>
        <taxon>Bacteria</taxon>
        <taxon>Pseudomonadati</taxon>
        <taxon>Pseudomonadota</taxon>
        <taxon>Gammaproteobacteria</taxon>
        <taxon>Moraxellales</taxon>
        <taxon>Moraxellaceae</taxon>
        <taxon>Acinetobacter</taxon>
    </lineage>
</organism>
<dbReference type="PANTHER" id="PTHR31435">
    <property type="entry name" value="PROTEIN NATD1"/>
    <property type="match status" value="1"/>
</dbReference>
<protein>
    <submittedName>
        <fullName evidence="3">GNAT family N-acetyltransferase</fullName>
    </submittedName>
</protein>
<dbReference type="SUPFAM" id="SSF55729">
    <property type="entry name" value="Acyl-CoA N-acyltransferases (Nat)"/>
    <property type="match status" value="1"/>
</dbReference>
<feature type="domain" description="N-acetyltransferase" evidence="2">
    <location>
        <begin position="6"/>
        <end position="94"/>
    </location>
</feature>
<feature type="domain" description="N-acetyltransferase" evidence="1">
    <location>
        <begin position="1"/>
        <end position="97"/>
    </location>
</feature>
<dbReference type="InterPro" id="IPR000182">
    <property type="entry name" value="GNAT_dom"/>
</dbReference>
<dbReference type="Pfam" id="PF14542">
    <property type="entry name" value="Acetyltransf_CG"/>
    <property type="match status" value="1"/>
</dbReference>